<feature type="compositionally biased region" description="Basic residues" evidence="11">
    <location>
        <begin position="1"/>
        <end position="17"/>
    </location>
</feature>
<keyword evidence="6" id="KW-0238">DNA-binding</keyword>
<keyword evidence="14" id="KW-1185">Reference proteome</keyword>
<dbReference type="InterPro" id="IPR000232">
    <property type="entry name" value="HSF_DNA-bd"/>
</dbReference>
<keyword evidence="3" id="KW-0597">Phosphoprotein</keyword>
<dbReference type="PANTHER" id="PTHR10015:SF338">
    <property type="entry name" value="HEAT STRESS TRANSCRIPTION FACTOR A-2"/>
    <property type="match status" value="1"/>
</dbReference>
<evidence type="ECO:0000256" key="7">
    <source>
        <dbReference type="ARBA" id="ARBA00023163"/>
    </source>
</evidence>
<protein>
    <recommendedName>
        <fullName evidence="12">HSF-type DNA-binding domain-containing protein</fullName>
    </recommendedName>
</protein>
<comment type="subunit">
    <text evidence="2">Homotrimer.</text>
</comment>
<evidence type="ECO:0000256" key="11">
    <source>
        <dbReference type="SAM" id="MobiDB-lite"/>
    </source>
</evidence>
<feature type="compositionally biased region" description="Low complexity" evidence="11">
    <location>
        <begin position="170"/>
        <end position="185"/>
    </location>
</feature>
<dbReference type="InterPro" id="IPR036390">
    <property type="entry name" value="WH_DNA-bd_sf"/>
</dbReference>
<dbReference type="GO" id="GO:0034605">
    <property type="term" value="P:cellular response to heat"/>
    <property type="evidence" value="ECO:0007669"/>
    <property type="project" value="TreeGrafter"/>
</dbReference>
<dbReference type="GO" id="GO:0000978">
    <property type="term" value="F:RNA polymerase II cis-regulatory region sequence-specific DNA binding"/>
    <property type="evidence" value="ECO:0007669"/>
    <property type="project" value="TreeGrafter"/>
</dbReference>
<dbReference type="Gene3D" id="1.10.10.10">
    <property type="entry name" value="Winged helix-like DNA-binding domain superfamily/Winged helix DNA-binding domain"/>
    <property type="match status" value="1"/>
</dbReference>
<accession>A0A8T0TDQ6</accession>
<dbReference type="SUPFAM" id="SSF46785">
    <property type="entry name" value="Winged helix' DNA-binding domain"/>
    <property type="match status" value="1"/>
</dbReference>
<evidence type="ECO:0000313" key="14">
    <source>
        <dbReference type="Proteomes" id="UP000823388"/>
    </source>
</evidence>
<sequence>MLPPKHRPAHQPARRSGLRQMEHPAAVAVKQEEAEDDEAVVVLDADGDAGGRAAAAPAPEPWRTPAASQQVSPFLAKTFELVEDPATDGVVARRAARNSLVVWDPHAFVAGLLPSRFKHANFSTFLRQLNTYGFRKVSPDRWEFAHADFLAGQRHLLANIRCRHGAAGGSAAASGAKAGASGTGSPLRREQQEARAQLLDMERHVRGTERRQEQRMAFLERTVGSPGFLDGLLARRGSAAPVEAGRKRRLLDAAADVLDSEELALAAGAEVEAAPVPAAAAATQGSSSSATATDMIWYGLLGGKQVEFDAEVEELVAAVEGEEMGDEEVEELVQQISCLGSPSP</sequence>
<dbReference type="GO" id="GO:0006357">
    <property type="term" value="P:regulation of transcription by RNA polymerase II"/>
    <property type="evidence" value="ECO:0007669"/>
    <property type="project" value="TreeGrafter"/>
</dbReference>
<dbReference type="GO" id="GO:0003700">
    <property type="term" value="F:DNA-binding transcription factor activity"/>
    <property type="evidence" value="ECO:0007669"/>
    <property type="project" value="InterPro"/>
</dbReference>
<keyword evidence="5" id="KW-0346">Stress response</keyword>
<comment type="caution">
    <text evidence="13">The sequence shown here is derived from an EMBL/GenBank/DDBJ whole genome shotgun (WGS) entry which is preliminary data.</text>
</comment>
<evidence type="ECO:0000256" key="5">
    <source>
        <dbReference type="ARBA" id="ARBA00023016"/>
    </source>
</evidence>
<dbReference type="Pfam" id="PF00447">
    <property type="entry name" value="HSF_DNA-bind"/>
    <property type="match status" value="1"/>
</dbReference>
<keyword evidence="4" id="KW-0805">Transcription regulation</keyword>
<evidence type="ECO:0000256" key="2">
    <source>
        <dbReference type="ARBA" id="ARBA00011233"/>
    </source>
</evidence>
<dbReference type="SMART" id="SM00415">
    <property type="entry name" value="HSF"/>
    <property type="match status" value="1"/>
</dbReference>
<gene>
    <name evidence="13" type="ORF">PVAP13_4NG211754</name>
</gene>
<evidence type="ECO:0000256" key="10">
    <source>
        <dbReference type="ARBA" id="ARBA00061350"/>
    </source>
</evidence>
<evidence type="ECO:0000256" key="8">
    <source>
        <dbReference type="ARBA" id="ARBA00023242"/>
    </source>
</evidence>
<feature type="region of interest" description="Disordered" evidence="11">
    <location>
        <begin position="1"/>
        <end position="24"/>
    </location>
</feature>
<reference evidence="13 14" key="1">
    <citation type="submission" date="2020-05" db="EMBL/GenBank/DDBJ databases">
        <title>WGS assembly of Panicum virgatum.</title>
        <authorList>
            <person name="Lovell J.T."/>
            <person name="Jenkins J."/>
            <person name="Shu S."/>
            <person name="Juenger T.E."/>
            <person name="Schmutz J."/>
        </authorList>
    </citation>
    <scope>NUCLEOTIDE SEQUENCE [LARGE SCALE GENOMIC DNA]</scope>
    <source>
        <strain evidence="14">cv. AP13</strain>
    </source>
</reference>
<organism evidence="13 14">
    <name type="scientific">Panicum virgatum</name>
    <name type="common">Blackwell switchgrass</name>
    <dbReference type="NCBI Taxonomy" id="38727"/>
    <lineage>
        <taxon>Eukaryota</taxon>
        <taxon>Viridiplantae</taxon>
        <taxon>Streptophyta</taxon>
        <taxon>Embryophyta</taxon>
        <taxon>Tracheophyta</taxon>
        <taxon>Spermatophyta</taxon>
        <taxon>Magnoliopsida</taxon>
        <taxon>Liliopsida</taxon>
        <taxon>Poales</taxon>
        <taxon>Poaceae</taxon>
        <taxon>PACMAD clade</taxon>
        <taxon>Panicoideae</taxon>
        <taxon>Panicodae</taxon>
        <taxon>Paniceae</taxon>
        <taxon>Panicinae</taxon>
        <taxon>Panicum</taxon>
        <taxon>Panicum sect. Hiantes</taxon>
    </lineage>
</organism>
<evidence type="ECO:0000256" key="4">
    <source>
        <dbReference type="ARBA" id="ARBA00023015"/>
    </source>
</evidence>
<evidence type="ECO:0000256" key="1">
    <source>
        <dbReference type="ARBA" id="ARBA00004123"/>
    </source>
</evidence>
<dbReference type="PANTHER" id="PTHR10015">
    <property type="entry name" value="HEAT SHOCK TRANSCRIPTION FACTOR"/>
    <property type="match status" value="1"/>
</dbReference>
<comment type="subcellular location">
    <subcellularLocation>
        <location evidence="1">Nucleus</location>
    </subcellularLocation>
</comment>
<evidence type="ECO:0000256" key="9">
    <source>
        <dbReference type="ARBA" id="ARBA00055032"/>
    </source>
</evidence>
<dbReference type="GO" id="GO:0005634">
    <property type="term" value="C:nucleus"/>
    <property type="evidence" value="ECO:0007669"/>
    <property type="project" value="UniProtKB-SubCell"/>
</dbReference>
<dbReference type="PRINTS" id="PR00056">
    <property type="entry name" value="HSFDOMAIN"/>
</dbReference>
<proteinExistence type="inferred from homology"/>
<evidence type="ECO:0000256" key="6">
    <source>
        <dbReference type="ARBA" id="ARBA00023125"/>
    </source>
</evidence>
<keyword evidence="7" id="KW-0804">Transcription</keyword>
<feature type="domain" description="HSF-type DNA-binding" evidence="12">
    <location>
        <begin position="70"/>
        <end position="163"/>
    </location>
</feature>
<dbReference type="Proteomes" id="UP000823388">
    <property type="component" value="Chromosome 4N"/>
</dbReference>
<dbReference type="EMBL" id="CM029044">
    <property type="protein sequence ID" value="KAG2606676.1"/>
    <property type="molecule type" value="Genomic_DNA"/>
</dbReference>
<dbReference type="FunFam" id="1.10.10.10:FF:000367">
    <property type="entry name" value="Heat stress transcription factor A-8"/>
    <property type="match status" value="1"/>
</dbReference>
<feature type="region of interest" description="Disordered" evidence="11">
    <location>
        <begin position="170"/>
        <end position="192"/>
    </location>
</feature>
<keyword evidence="8" id="KW-0539">Nucleus</keyword>
<comment type="similarity">
    <text evidence="10">Belongs to the HSF family. Class A subfamily.</text>
</comment>
<name>A0A8T0TDQ6_PANVG</name>
<comment type="function">
    <text evidence="9">Transcriptional regulator that specifically binds DNA of heat shock promoter elements (HSE).</text>
</comment>
<dbReference type="InterPro" id="IPR036388">
    <property type="entry name" value="WH-like_DNA-bd_sf"/>
</dbReference>
<evidence type="ECO:0000256" key="3">
    <source>
        <dbReference type="ARBA" id="ARBA00022553"/>
    </source>
</evidence>
<evidence type="ECO:0000313" key="13">
    <source>
        <dbReference type="EMBL" id="KAG2606676.1"/>
    </source>
</evidence>
<dbReference type="AlphaFoldDB" id="A0A8T0TDQ6"/>
<evidence type="ECO:0000259" key="12">
    <source>
        <dbReference type="SMART" id="SM00415"/>
    </source>
</evidence>